<feature type="signal peptide" evidence="2">
    <location>
        <begin position="1"/>
        <end position="21"/>
    </location>
</feature>
<evidence type="ECO:0000313" key="4">
    <source>
        <dbReference type="Proteomes" id="UP001157418"/>
    </source>
</evidence>
<reference evidence="3 4" key="1">
    <citation type="submission" date="2022-01" db="EMBL/GenBank/DDBJ databases">
        <authorList>
            <person name="Xiong W."/>
            <person name="Schranz E."/>
        </authorList>
    </citation>
    <scope>NUCLEOTIDE SEQUENCE [LARGE SCALE GENOMIC DNA]</scope>
</reference>
<name>A0AAU9PS22_9ASTR</name>
<dbReference type="Proteomes" id="UP001157418">
    <property type="component" value="Unassembled WGS sequence"/>
</dbReference>
<keyword evidence="4" id="KW-1185">Reference proteome</keyword>
<protein>
    <submittedName>
        <fullName evidence="3">Uncharacterized protein</fullName>
    </submittedName>
</protein>
<dbReference type="AlphaFoldDB" id="A0AAU9PS22"/>
<feature type="chain" id="PRO_5043739960" evidence="2">
    <location>
        <begin position="22"/>
        <end position="101"/>
    </location>
</feature>
<sequence>MCKNLARKLRLVFAMLHRLEGVSDQSFNQKQGGEGVYGWSRKEEPKAPVKPIFKQEPKGMEKLFSEEPIVDNSEDEEERAEKEDQATLQSKKLLFPKWSLK</sequence>
<feature type="region of interest" description="Disordered" evidence="1">
    <location>
        <begin position="64"/>
        <end position="86"/>
    </location>
</feature>
<evidence type="ECO:0000256" key="2">
    <source>
        <dbReference type="SAM" id="SignalP"/>
    </source>
</evidence>
<comment type="caution">
    <text evidence="3">The sequence shown here is derived from an EMBL/GenBank/DDBJ whole genome shotgun (WGS) entry which is preliminary data.</text>
</comment>
<organism evidence="3 4">
    <name type="scientific">Lactuca virosa</name>
    <dbReference type="NCBI Taxonomy" id="75947"/>
    <lineage>
        <taxon>Eukaryota</taxon>
        <taxon>Viridiplantae</taxon>
        <taxon>Streptophyta</taxon>
        <taxon>Embryophyta</taxon>
        <taxon>Tracheophyta</taxon>
        <taxon>Spermatophyta</taxon>
        <taxon>Magnoliopsida</taxon>
        <taxon>eudicotyledons</taxon>
        <taxon>Gunneridae</taxon>
        <taxon>Pentapetalae</taxon>
        <taxon>asterids</taxon>
        <taxon>campanulids</taxon>
        <taxon>Asterales</taxon>
        <taxon>Asteraceae</taxon>
        <taxon>Cichorioideae</taxon>
        <taxon>Cichorieae</taxon>
        <taxon>Lactucinae</taxon>
        <taxon>Lactuca</taxon>
    </lineage>
</organism>
<proteinExistence type="predicted"/>
<dbReference type="EMBL" id="CAKMRJ010005745">
    <property type="protein sequence ID" value="CAH1453206.1"/>
    <property type="molecule type" value="Genomic_DNA"/>
</dbReference>
<feature type="compositionally biased region" description="Acidic residues" evidence="1">
    <location>
        <begin position="68"/>
        <end position="78"/>
    </location>
</feature>
<keyword evidence="2" id="KW-0732">Signal</keyword>
<evidence type="ECO:0000256" key="1">
    <source>
        <dbReference type="SAM" id="MobiDB-lite"/>
    </source>
</evidence>
<accession>A0AAU9PS22</accession>
<evidence type="ECO:0000313" key="3">
    <source>
        <dbReference type="EMBL" id="CAH1453206.1"/>
    </source>
</evidence>
<gene>
    <name evidence="3" type="ORF">LVIROSA_LOCUS38469</name>
</gene>